<reference evidence="8 9" key="1">
    <citation type="journal article" date="2010" name="Cell">
        <title>The genome of Naegleria gruberi illuminates early eukaryotic versatility.</title>
        <authorList>
            <person name="Fritz-Laylin L.K."/>
            <person name="Prochnik S.E."/>
            <person name="Ginger M.L."/>
            <person name="Dacks J.B."/>
            <person name="Carpenter M.L."/>
            <person name="Field M.C."/>
            <person name="Kuo A."/>
            <person name="Paredez A."/>
            <person name="Chapman J."/>
            <person name="Pham J."/>
            <person name="Shu S."/>
            <person name="Neupane R."/>
            <person name="Cipriano M."/>
            <person name="Mancuso J."/>
            <person name="Tu H."/>
            <person name="Salamov A."/>
            <person name="Lindquist E."/>
            <person name="Shapiro H."/>
            <person name="Lucas S."/>
            <person name="Grigoriev I.V."/>
            <person name="Cande W.Z."/>
            <person name="Fulton C."/>
            <person name="Rokhsar D.S."/>
            <person name="Dawson S.C."/>
        </authorList>
    </citation>
    <scope>NUCLEOTIDE SEQUENCE [LARGE SCALE GENOMIC DNA]</scope>
    <source>
        <strain evidence="8 9">NEG-M</strain>
    </source>
</reference>
<dbReference type="RefSeq" id="XP_002670957.1">
    <property type="nucleotide sequence ID" value="XM_002670911.1"/>
</dbReference>
<evidence type="ECO:0000256" key="5">
    <source>
        <dbReference type="RuleBase" id="RU003832"/>
    </source>
</evidence>
<keyword evidence="4 5" id="KW-0808">Transferase</keyword>
<evidence type="ECO:0000256" key="2">
    <source>
        <dbReference type="ARBA" id="ARBA00008919"/>
    </source>
</evidence>
<evidence type="ECO:0000313" key="8">
    <source>
        <dbReference type="EMBL" id="EFC38213.1"/>
    </source>
</evidence>
<keyword evidence="3 5" id="KW-0328">Glycosyltransferase</keyword>
<keyword evidence="9" id="KW-1185">Reference proteome</keyword>
<evidence type="ECO:0000256" key="6">
    <source>
        <dbReference type="SAM" id="Coils"/>
    </source>
</evidence>
<evidence type="ECO:0000313" key="9">
    <source>
        <dbReference type="Proteomes" id="UP000006671"/>
    </source>
</evidence>
<dbReference type="AlphaFoldDB" id="D2VYA2"/>
<evidence type="ECO:0000256" key="1">
    <source>
        <dbReference type="ARBA" id="ARBA00004922"/>
    </source>
</evidence>
<comment type="pathway">
    <text evidence="1">Protein modification; protein glycosylation.</text>
</comment>
<dbReference type="PANTHER" id="PTHR11929:SF194">
    <property type="entry name" value="ALPHA-(1,3)-FUCOSYLTRANSFERASE 10"/>
    <property type="match status" value="1"/>
</dbReference>
<dbReference type="Proteomes" id="UP000006671">
    <property type="component" value="Unassembled WGS sequence"/>
</dbReference>
<evidence type="ECO:0000256" key="4">
    <source>
        <dbReference type="ARBA" id="ARBA00022679"/>
    </source>
</evidence>
<feature type="coiled-coil region" evidence="6">
    <location>
        <begin position="334"/>
        <end position="361"/>
    </location>
</feature>
<keyword evidence="5" id="KW-0812">Transmembrane</keyword>
<dbReference type="GO" id="GO:0046920">
    <property type="term" value="F:alpha-(1-&gt;3)-fucosyltransferase activity"/>
    <property type="evidence" value="ECO:0007669"/>
    <property type="project" value="TreeGrafter"/>
</dbReference>
<dbReference type="InParanoid" id="D2VYA2"/>
<keyword evidence="5" id="KW-0333">Golgi apparatus</keyword>
<dbReference type="GeneID" id="8857766"/>
<dbReference type="InterPro" id="IPR055270">
    <property type="entry name" value="Glyco_tran_10_C"/>
</dbReference>
<dbReference type="Pfam" id="PF00852">
    <property type="entry name" value="Glyco_transf_10"/>
    <property type="match status" value="1"/>
</dbReference>
<dbReference type="PANTHER" id="PTHR11929">
    <property type="entry name" value="ALPHA- 1,3 -FUCOSYLTRANSFERASE"/>
    <property type="match status" value="1"/>
</dbReference>
<dbReference type="GO" id="GO:0032580">
    <property type="term" value="C:Golgi cisterna membrane"/>
    <property type="evidence" value="ECO:0007669"/>
    <property type="project" value="UniProtKB-SubCell"/>
</dbReference>
<dbReference type="OrthoDB" id="427096at2759"/>
<dbReference type="EC" id="2.4.1.-" evidence="5"/>
<accession>D2VYA2</accession>
<dbReference type="InterPro" id="IPR038577">
    <property type="entry name" value="GT10-like_C_sf"/>
</dbReference>
<protein>
    <recommendedName>
        <fullName evidence="5">Fucosyltransferase</fullName>
        <ecNumber evidence="5">2.4.1.-</ecNumber>
    </recommendedName>
</protein>
<dbReference type="VEuPathDB" id="AmoebaDB:NAEGRDRAFT_74046"/>
<dbReference type="KEGG" id="ngr:NAEGRDRAFT_74046"/>
<name>D2VYA2_NAEGR</name>
<evidence type="ECO:0000256" key="3">
    <source>
        <dbReference type="ARBA" id="ARBA00022676"/>
    </source>
</evidence>
<evidence type="ECO:0000259" key="7">
    <source>
        <dbReference type="Pfam" id="PF00852"/>
    </source>
</evidence>
<sequence length="461" mass="53969">MSNGVGSYKWYREQLESHNSIGSTKFKDPIVTRIGFQDRELTSPVMFPLFREISVEKTCVRQHSCQMFSLSFARDELATGTQLDSIIYHYHYSEDLVVHGRDDQPEGDIVKQFQKSIANFQGTPEQVSNRIDSELGETFWRRMRRLSFYINVESIARKKIADFYQTRDDEASQQRFSSSTMDLSSCFMRNCSIFQTYLYYPIDLASEKFGTNQPKRSGICAFISNCAFESHASQRLKILETLSKYIPVRQYGKCGRNAYETKGGKMFELEHNCKIYFAMENSVVPDYITEKLYEGFKAMENGGRLLMVYKGPPNIADFKYPKSAFINVDDFSSIDELGQYLKKLNENEDEFNKRFSELERDRVQINHAIKMMKPSLKNYLPCRMCQVVGQTKLARYLLFKIGLQVPKKKVNFREWNEFKNQFDFLGPERMAVLDSMYRIAYANLYYPNNDESEFNDDNTWK</sequence>
<proteinExistence type="inferred from homology"/>
<dbReference type="eggNOG" id="KOG2619">
    <property type="taxonomic scope" value="Eukaryota"/>
</dbReference>
<keyword evidence="5" id="KW-0472">Membrane</keyword>
<dbReference type="InterPro" id="IPR001503">
    <property type="entry name" value="Glyco_trans_10"/>
</dbReference>
<keyword evidence="6" id="KW-0175">Coiled coil</keyword>
<gene>
    <name evidence="8" type="ORF">NAEGRDRAFT_74046</name>
</gene>
<dbReference type="UniPathway" id="UPA00378"/>
<dbReference type="Gene3D" id="3.40.50.11660">
    <property type="entry name" value="Glycosyl transferase family 10, C-terminal domain"/>
    <property type="match status" value="1"/>
</dbReference>
<dbReference type="EMBL" id="GG738910">
    <property type="protein sequence ID" value="EFC38213.1"/>
    <property type="molecule type" value="Genomic_DNA"/>
</dbReference>
<comment type="similarity">
    <text evidence="2 5">Belongs to the glycosyltransferase 10 family.</text>
</comment>
<comment type="subcellular location">
    <subcellularLocation>
        <location evidence="5">Golgi apparatus</location>
        <location evidence="5">Golgi stack membrane</location>
        <topology evidence="5">Single-pass type II membrane protein</topology>
    </subcellularLocation>
</comment>
<organism evidence="9">
    <name type="scientific">Naegleria gruberi</name>
    <name type="common">Amoeba</name>
    <dbReference type="NCBI Taxonomy" id="5762"/>
    <lineage>
        <taxon>Eukaryota</taxon>
        <taxon>Discoba</taxon>
        <taxon>Heterolobosea</taxon>
        <taxon>Tetramitia</taxon>
        <taxon>Eutetramitia</taxon>
        <taxon>Vahlkampfiidae</taxon>
        <taxon>Naegleria</taxon>
    </lineage>
</organism>
<feature type="domain" description="Fucosyltransferase C-terminal" evidence="7">
    <location>
        <begin position="214"/>
        <end position="392"/>
    </location>
</feature>
<dbReference type="SUPFAM" id="SSF53756">
    <property type="entry name" value="UDP-Glycosyltransferase/glycogen phosphorylase"/>
    <property type="match status" value="1"/>
</dbReference>